<evidence type="ECO:0000259" key="1">
    <source>
        <dbReference type="Pfam" id="PF23768"/>
    </source>
</evidence>
<sequence>MSKYNKDTVVVFHYSIGFAGENRKEKFTLGELDYDPEWDGDSKEDLDEFLEAAHENWSQQFVDYGWHIE</sequence>
<evidence type="ECO:0000313" key="2">
    <source>
        <dbReference type="EMBL" id="AIF71911.1"/>
    </source>
</evidence>
<accession>A0A075M4G7</accession>
<reference evidence="2 3" key="2">
    <citation type="journal article" date="2016" name="Virology (Lond)">
        <title>Genomic characterization and comparison of seven Myoviridae bacteriophage infecting Bacillus thuringiensis.</title>
        <authorList>
            <person name="Sauder A.B."/>
            <person name="Quinn M.R."/>
            <person name="Brouillette A."/>
            <person name="Caruso S."/>
            <person name="Cresawn S."/>
            <person name="Erill I."/>
            <person name="Lewis L."/>
            <person name="Loesser-Casey K."/>
            <person name="Pate M."/>
            <person name="Scott C."/>
            <person name="Stockwell S."/>
            <person name="Temple L."/>
        </authorList>
    </citation>
    <scope>NUCLEOTIDE SEQUENCE [LARGE SCALE GENOMIC DNA]</scope>
</reference>
<dbReference type="RefSeq" id="YP_009055800.1">
    <property type="nucleotide sequence ID" value="NC_024788.1"/>
</dbReference>
<dbReference type="Proteomes" id="UP000028561">
    <property type="component" value="Segment"/>
</dbReference>
<keyword evidence="3" id="KW-1185">Reference proteome</keyword>
<dbReference type="Pfam" id="PF23768">
    <property type="entry name" value="DUF7167"/>
    <property type="match status" value="1"/>
</dbReference>
<evidence type="ECO:0000313" key="3">
    <source>
        <dbReference type="Proteomes" id="UP000028561"/>
    </source>
</evidence>
<feature type="domain" description="DUF7167" evidence="1">
    <location>
        <begin position="10"/>
        <end position="67"/>
    </location>
</feature>
<dbReference type="GeneID" id="20283022"/>
<name>A0A075M4G7_9CAUD</name>
<dbReference type="InterPro" id="IPR055591">
    <property type="entry name" value="DUF7167"/>
</dbReference>
<reference evidence="3" key="1">
    <citation type="submission" date="2014-09" db="EMBL/GenBank/DDBJ databases">
        <title>Genomic characterization and comparison of seven Myoviridae bacteriophage infecting Bacillus thuringiensis.</title>
        <authorList>
            <person name="Sauder A.B."/>
            <person name="McKenzie Q.R."/>
            <person name="Temple L.M."/>
            <person name="Alexis B.K."/>
            <person name="Al-Atrache Z."/>
            <person name="Lewis L.O."/>
            <person name="Loesser-Casey K.E."/>
            <person name="Mitchell K.J."/>
        </authorList>
    </citation>
    <scope>NUCLEOTIDE SEQUENCE [LARGE SCALE GENOMIC DNA]</scope>
</reference>
<dbReference type="EMBL" id="KJ489402">
    <property type="protein sequence ID" value="AIF71911.1"/>
    <property type="molecule type" value="Genomic_DNA"/>
</dbReference>
<organism evidence="2 3">
    <name type="scientific">Bacillus phage Riley</name>
    <dbReference type="NCBI Taxonomy" id="1486662"/>
    <lineage>
        <taxon>Viruses</taxon>
        <taxon>Duplodnaviria</taxon>
        <taxon>Heunggongvirae</taxon>
        <taxon>Uroviricota</taxon>
        <taxon>Caudoviricetes</taxon>
        <taxon>Herelleviridae</taxon>
        <taxon>Bastillevirinae</taxon>
        <taxon>Bequatrovirus</taxon>
        <taxon>Bequatrovirus riley</taxon>
    </lineage>
</organism>
<protein>
    <recommendedName>
        <fullName evidence="1">DUF7167 domain-containing protein</fullName>
    </recommendedName>
</protein>
<dbReference type="KEGG" id="vg:20283022"/>
<proteinExistence type="predicted"/>